<dbReference type="AlphaFoldDB" id="A0A0Q0E9X4"/>
<sequence length="70" mass="7596">MSVGIEGPRLNRGNLLSQHAHFALNKEEAEAALDEVAGWEAELHDYYSQFLAGAELDAAVDATSAARLKR</sequence>
<reference evidence="1 3" key="1">
    <citation type="submission" date="2015-09" db="EMBL/GenBank/DDBJ databases">
        <title>Genome announcement of multiple Pseudomonas syringae strains.</title>
        <authorList>
            <person name="Thakur S."/>
            <person name="Wang P.W."/>
            <person name="Gong Y."/>
            <person name="Weir B.S."/>
            <person name="Guttman D.S."/>
        </authorList>
    </citation>
    <scope>NUCLEOTIDE SEQUENCE [LARGE SCALE GENOMIC DNA]</scope>
    <source>
        <strain evidence="1 3">ICMP3962</strain>
    </source>
</reference>
<evidence type="ECO:0000313" key="4">
    <source>
        <dbReference type="Proteomes" id="UP000271097"/>
    </source>
</evidence>
<reference evidence="2 4" key="2">
    <citation type="submission" date="2018-08" db="EMBL/GenBank/DDBJ databases">
        <title>Recombination of ecologically and evolutionarily significant loci maintains genetic cohesion in the Pseudomonas syringae species complex.</title>
        <authorList>
            <person name="Dillon M."/>
            <person name="Thakur S."/>
            <person name="Almeida R.N.D."/>
            <person name="Weir B.S."/>
            <person name="Guttman D.S."/>
        </authorList>
    </citation>
    <scope>NUCLEOTIDE SEQUENCE [LARGE SCALE GENOMIC DNA]</scope>
    <source>
        <strain evidence="2 4">ICMP 5931</strain>
    </source>
</reference>
<gene>
    <name evidence="1" type="ORF">ALO41_04118</name>
    <name evidence="2" type="ORF">ALP90_03120</name>
</gene>
<comment type="caution">
    <text evidence="1">The sequence shown here is derived from an EMBL/GenBank/DDBJ whole genome shotgun (WGS) entry which is preliminary data.</text>
</comment>
<dbReference type="EMBL" id="RBRS01000218">
    <property type="protein sequence ID" value="RMR17237.1"/>
    <property type="molecule type" value="Genomic_DNA"/>
</dbReference>
<evidence type="ECO:0000313" key="2">
    <source>
        <dbReference type="EMBL" id="RMR17237.1"/>
    </source>
</evidence>
<organism evidence="1 3">
    <name type="scientific">Pseudomonas amygdali pv. ulmi</name>
    <dbReference type="NCBI Taxonomy" id="251720"/>
    <lineage>
        <taxon>Bacteria</taxon>
        <taxon>Pseudomonadati</taxon>
        <taxon>Pseudomonadota</taxon>
        <taxon>Gammaproteobacteria</taxon>
        <taxon>Pseudomonadales</taxon>
        <taxon>Pseudomonadaceae</taxon>
        <taxon>Pseudomonas</taxon>
        <taxon>Pseudomonas amygdali</taxon>
    </lineage>
</organism>
<evidence type="ECO:0000313" key="3">
    <source>
        <dbReference type="Proteomes" id="UP000050266"/>
    </source>
</evidence>
<evidence type="ECO:0000313" key="1">
    <source>
        <dbReference type="EMBL" id="KPZ07723.1"/>
    </source>
</evidence>
<dbReference type="Proteomes" id="UP000050266">
    <property type="component" value="Unassembled WGS sequence"/>
</dbReference>
<accession>A0A0Q0E9X4</accession>
<dbReference type="Proteomes" id="UP000271097">
    <property type="component" value="Unassembled WGS sequence"/>
</dbReference>
<dbReference type="PATRIC" id="fig|251720.4.peg.5711"/>
<dbReference type="EMBL" id="LJRQ01000373">
    <property type="protein sequence ID" value="KPZ07723.1"/>
    <property type="molecule type" value="Genomic_DNA"/>
</dbReference>
<name>A0A0Q0E9X4_PSEA0</name>
<protein>
    <submittedName>
        <fullName evidence="1">Uncharacterized protein</fullName>
    </submittedName>
</protein>
<proteinExistence type="predicted"/>